<reference evidence="3" key="2">
    <citation type="submission" date="2010-04" db="EMBL/GenBank/DDBJ databases">
        <authorList>
            <person name="Buell R."/>
            <person name="Hamilton J."/>
            <person name="Hostetler J."/>
        </authorList>
    </citation>
    <scope>NUCLEOTIDE SEQUENCE [LARGE SCALE GENOMIC DNA]</scope>
    <source>
        <strain evidence="3">DAOM:BR144</strain>
    </source>
</reference>
<dbReference type="eggNOG" id="ENOG502T2V9">
    <property type="taxonomic scope" value="Eukaryota"/>
</dbReference>
<feature type="transmembrane region" description="Helical" evidence="1">
    <location>
        <begin position="296"/>
        <end position="315"/>
    </location>
</feature>
<sequence length="316" mass="34818">MAGKIDLIRLQTQVEAAIEVLLRAADTRVSWNQSSHPQSLPTGASGASAATSNSSLPYAFLPGVYRSVPPNPQKHDVDVVSSRAPPVTHASTTELNDGELQLVLHGDNTFDYSWTMKRSGARAMEFSVEMQGEWKKPVLNRSRQGDEDQRVFLHTKRMRFQRLSNYGSTALIHGEHGTWKLCLKTLMRHGSEWAAVGETERGVPPIVLVLVCSSSNLISKDRGAGEAYLESMGAVVASQILSNSPACRVLAGLTKKIANKLGAPIDVMTDKWLPARHVQLALVPDERQRARTFNPFYWCVDCLVILWSVFVILTLG</sequence>
<reference evidence="3" key="1">
    <citation type="journal article" date="2010" name="Genome Biol.">
        <title>Genome sequence of the necrotrophic plant pathogen Pythium ultimum reveals original pathogenicity mechanisms and effector repertoire.</title>
        <authorList>
            <person name="Levesque C.A."/>
            <person name="Brouwer H."/>
            <person name="Cano L."/>
            <person name="Hamilton J.P."/>
            <person name="Holt C."/>
            <person name="Huitema E."/>
            <person name="Raffaele S."/>
            <person name="Robideau G.P."/>
            <person name="Thines M."/>
            <person name="Win J."/>
            <person name="Zerillo M.M."/>
            <person name="Beakes G.W."/>
            <person name="Boore J.L."/>
            <person name="Busam D."/>
            <person name="Dumas B."/>
            <person name="Ferriera S."/>
            <person name="Fuerstenberg S.I."/>
            <person name="Gachon C.M."/>
            <person name="Gaulin E."/>
            <person name="Govers F."/>
            <person name="Grenville-Briggs L."/>
            <person name="Horner N."/>
            <person name="Hostetler J."/>
            <person name="Jiang R.H."/>
            <person name="Johnson J."/>
            <person name="Krajaejun T."/>
            <person name="Lin H."/>
            <person name="Meijer H.J."/>
            <person name="Moore B."/>
            <person name="Morris P."/>
            <person name="Phuntmart V."/>
            <person name="Puiu D."/>
            <person name="Shetty J."/>
            <person name="Stajich J.E."/>
            <person name="Tripathy S."/>
            <person name="Wawra S."/>
            <person name="van West P."/>
            <person name="Whitty B.R."/>
            <person name="Coutinho P.M."/>
            <person name="Henrissat B."/>
            <person name="Martin F."/>
            <person name="Thomas P.D."/>
            <person name="Tyler B.M."/>
            <person name="De Vries R.P."/>
            <person name="Kamoun S."/>
            <person name="Yandell M."/>
            <person name="Tisserat N."/>
            <person name="Buell C.R."/>
        </authorList>
    </citation>
    <scope>NUCLEOTIDE SEQUENCE</scope>
    <source>
        <strain evidence="3">DAOM:BR144</strain>
    </source>
</reference>
<reference evidence="2" key="3">
    <citation type="submission" date="2015-02" db="UniProtKB">
        <authorList>
            <consortium name="EnsemblProtists"/>
        </authorList>
    </citation>
    <scope>IDENTIFICATION</scope>
    <source>
        <strain evidence="2">DAOM BR144</strain>
    </source>
</reference>
<accession>K3WHL3</accession>
<keyword evidence="1" id="KW-1133">Transmembrane helix</keyword>
<keyword evidence="1" id="KW-0472">Membrane</keyword>
<dbReference type="Proteomes" id="UP000019132">
    <property type="component" value="Unassembled WGS sequence"/>
</dbReference>
<evidence type="ECO:0000313" key="3">
    <source>
        <dbReference type="Proteomes" id="UP000019132"/>
    </source>
</evidence>
<evidence type="ECO:0000313" key="2">
    <source>
        <dbReference type="EnsemblProtists" id="PYU1_T004455"/>
    </source>
</evidence>
<evidence type="ECO:0000256" key="1">
    <source>
        <dbReference type="SAM" id="Phobius"/>
    </source>
</evidence>
<dbReference type="AlphaFoldDB" id="K3WHL3"/>
<dbReference type="EMBL" id="GL376631">
    <property type="status" value="NOT_ANNOTATED_CDS"/>
    <property type="molecule type" value="Genomic_DNA"/>
</dbReference>
<protein>
    <submittedName>
        <fullName evidence="2">Uncharacterized protein</fullName>
    </submittedName>
</protein>
<keyword evidence="3" id="KW-1185">Reference proteome</keyword>
<dbReference type="OMA" id="DVMTEKW"/>
<name>K3WHL3_GLOUD</name>
<dbReference type="InParanoid" id="K3WHL3"/>
<keyword evidence="1" id="KW-0812">Transmembrane</keyword>
<dbReference type="HOGENOM" id="CLU_056121_0_0_1"/>
<dbReference type="VEuPathDB" id="FungiDB:PYU1_G004445"/>
<dbReference type="EnsemblProtists" id="PYU1_T004455">
    <property type="protein sequence ID" value="PYU1_T004455"/>
    <property type="gene ID" value="PYU1_G004445"/>
</dbReference>
<organism evidence="2 3">
    <name type="scientific">Globisporangium ultimum (strain ATCC 200006 / CBS 805.95 / DAOM BR144)</name>
    <name type="common">Pythium ultimum</name>
    <dbReference type="NCBI Taxonomy" id="431595"/>
    <lineage>
        <taxon>Eukaryota</taxon>
        <taxon>Sar</taxon>
        <taxon>Stramenopiles</taxon>
        <taxon>Oomycota</taxon>
        <taxon>Peronosporomycetes</taxon>
        <taxon>Pythiales</taxon>
        <taxon>Pythiaceae</taxon>
        <taxon>Globisporangium</taxon>
    </lineage>
</organism>
<proteinExistence type="predicted"/>